<dbReference type="OrthoDB" id="692364at2759"/>
<feature type="repeat" description="WD" evidence="3">
    <location>
        <begin position="7"/>
        <end position="40"/>
    </location>
</feature>
<accession>A0A5J9U0A6</accession>
<protein>
    <submittedName>
        <fullName evidence="4">Uncharacterized protein</fullName>
    </submittedName>
</protein>
<comment type="caution">
    <text evidence="4">The sequence shown here is derived from an EMBL/GenBank/DDBJ whole genome shotgun (WGS) entry which is preliminary data.</text>
</comment>
<dbReference type="InterPro" id="IPR036322">
    <property type="entry name" value="WD40_repeat_dom_sf"/>
</dbReference>
<dbReference type="SMART" id="SM00320">
    <property type="entry name" value="WD40"/>
    <property type="match status" value="3"/>
</dbReference>
<evidence type="ECO:0000256" key="1">
    <source>
        <dbReference type="ARBA" id="ARBA00022574"/>
    </source>
</evidence>
<dbReference type="PANTHER" id="PTHR19876">
    <property type="entry name" value="COATOMER"/>
    <property type="match status" value="1"/>
</dbReference>
<sequence length="172" mass="19725">MQQVKTFRAHSRSIHSLDVHPSKPYVLSASYNDRTVEMWNWEMDWECVRTFDVAAREVKFNPKDADYFACPTGYGVEVWNIASSGSDDLTFSFGSSNVYSIDYLSRGDELYLINGDKYGSVEIWDWQNRSCLKTLKEHTDFVNNICAPPNLPLFITISCDGTVCLWNSSTFE</sequence>
<dbReference type="Pfam" id="PF00400">
    <property type="entry name" value="WD40"/>
    <property type="match status" value="2"/>
</dbReference>
<dbReference type="Gene3D" id="2.130.10.10">
    <property type="entry name" value="YVTN repeat-like/Quinoprotein amine dehydrogenase"/>
    <property type="match status" value="1"/>
</dbReference>
<dbReference type="EMBL" id="RWGY01000030">
    <property type="protein sequence ID" value="TVU16857.1"/>
    <property type="molecule type" value="Genomic_DNA"/>
</dbReference>
<keyword evidence="5" id="KW-1185">Reference proteome</keyword>
<dbReference type="InterPro" id="IPR050844">
    <property type="entry name" value="Coatomer_complex_subunit"/>
</dbReference>
<dbReference type="SUPFAM" id="SSF50978">
    <property type="entry name" value="WD40 repeat-like"/>
    <property type="match status" value="1"/>
</dbReference>
<dbReference type="PROSITE" id="PS50294">
    <property type="entry name" value="WD_REPEATS_REGION"/>
    <property type="match status" value="1"/>
</dbReference>
<dbReference type="Proteomes" id="UP000324897">
    <property type="component" value="Unassembled WGS sequence"/>
</dbReference>
<dbReference type="GO" id="GO:0006891">
    <property type="term" value="P:intra-Golgi vesicle-mediated transport"/>
    <property type="evidence" value="ECO:0007669"/>
    <property type="project" value="TreeGrafter"/>
</dbReference>
<feature type="repeat" description="WD" evidence="3">
    <location>
        <begin position="135"/>
        <end position="172"/>
    </location>
</feature>
<evidence type="ECO:0000256" key="2">
    <source>
        <dbReference type="ARBA" id="ARBA00022737"/>
    </source>
</evidence>
<dbReference type="GO" id="GO:0006890">
    <property type="term" value="P:retrograde vesicle-mediated transport, Golgi to endoplasmic reticulum"/>
    <property type="evidence" value="ECO:0007669"/>
    <property type="project" value="TreeGrafter"/>
</dbReference>
<reference evidence="4 5" key="1">
    <citation type="journal article" date="2019" name="Sci. Rep.">
        <title>A high-quality genome of Eragrostis curvula grass provides insights into Poaceae evolution and supports new strategies to enhance forage quality.</title>
        <authorList>
            <person name="Carballo J."/>
            <person name="Santos B.A.C.M."/>
            <person name="Zappacosta D."/>
            <person name="Garbus I."/>
            <person name="Selva J.P."/>
            <person name="Gallo C.A."/>
            <person name="Diaz A."/>
            <person name="Albertini E."/>
            <person name="Caccamo M."/>
            <person name="Echenique V."/>
        </authorList>
    </citation>
    <scope>NUCLEOTIDE SEQUENCE [LARGE SCALE GENOMIC DNA]</scope>
    <source>
        <strain evidence="5">cv. Victoria</strain>
        <tissue evidence="4">Leaf</tissue>
    </source>
</reference>
<dbReference type="GO" id="GO:0030126">
    <property type="term" value="C:COPI vesicle coat"/>
    <property type="evidence" value="ECO:0007669"/>
    <property type="project" value="TreeGrafter"/>
</dbReference>
<dbReference type="GO" id="GO:0006886">
    <property type="term" value="P:intracellular protein transport"/>
    <property type="evidence" value="ECO:0007669"/>
    <property type="project" value="TreeGrafter"/>
</dbReference>
<dbReference type="InterPro" id="IPR015943">
    <property type="entry name" value="WD40/YVTN_repeat-like_dom_sf"/>
</dbReference>
<keyword evidence="1 3" id="KW-0853">WD repeat</keyword>
<name>A0A5J9U0A6_9POAL</name>
<evidence type="ECO:0000313" key="5">
    <source>
        <dbReference type="Proteomes" id="UP000324897"/>
    </source>
</evidence>
<dbReference type="AlphaFoldDB" id="A0A5J9U0A6"/>
<dbReference type="GO" id="GO:0006888">
    <property type="term" value="P:endoplasmic reticulum to Golgi vesicle-mediated transport"/>
    <property type="evidence" value="ECO:0007669"/>
    <property type="project" value="TreeGrafter"/>
</dbReference>
<dbReference type="PANTHER" id="PTHR19876:SF68">
    <property type="entry name" value="COATOMER SUBUNIT BETA'-2"/>
    <property type="match status" value="1"/>
</dbReference>
<keyword evidence="2" id="KW-0677">Repeat</keyword>
<dbReference type="InterPro" id="IPR001680">
    <property type="entry name" value="WD40_rpt"/>
</dbReference>
<proteinExistence type="predicted"/>
<evidence type="ECO:0000313" key="4">
    <source>
        <dbReference type="EMBL" id="TVU16857.1"/>
    </source>
</evidence>
<dbReference type="Gramene" id="TVU16857">
    <property type="protein sequence ID" value="TVU16857"/>
    <property type="gene ID" value="EJB05_37014"/>
</dbReference>
<organism evidence="4 5">
    <name type="scientific">Eragrostis curvula</name>
    <name type="common">weeping love grass</name>
    <dbReference type="NCBI Taxonomy" id="38414"/>
    <lineage>
        <taxon>Eukaryota</taxon>
        <taxon>Viridiplantae</taxon>
        <taxon>Streptophyta</taxon>
        <taxon>Embryophyta</taxon>
        <taxon>Tracheophyta</taxon>
        <taxon>Spermatophyta</taxon>
        <taxon>Magnoliopsida</taxon>
        <taxon>Liliopsida</taxon>
        <taxon>Poales</taxon>
        <taxon>Poaceae</taxon>
        <taxon>PACMAD clade</taxon>
        <taxon>Chloridoideae</taxon>
        <taxon>Eragrostideae</taxon>
        <taxon>Eragrostidinae</taxon>
        <taxon>Eragrostis</taxon>
    </lineage>
</organism>
<evidence type="ECO:0000256" key="3">
    <source>
        <dbReference type="PROSITE-ProRule" id="PRU00221"/>
    </source>
</evidence>
<gene>
    <name evidence="4" type="ORF">EJB05_37014</name>
</gene>
<dbReference type="PROSITE" id="PS50082">
    <property type="entry name" value="WD_REPEATS_2"/>
    <property type="match status" value="2"/>
</dbReference>